<dbReference type="KEGG" id="caul:KCG34_22825"/>
<keyword evidence="5 13" id="KW-1003">Cell membrane</keyword>
<dbReference type="RefSeq" id="WP_211937893.1">
    <property type="nucleotide sequence ID" value="NZ_CP073078.1"/>
</dbReference>
<evidence type="ECO:0000313" key="16">
    <source>
        <dbReference type="Proteomes" id="UP000676409"/>
    </source>
</evidence>
<dbReference type="PRINTS" id="PR00950">
    <property type="entry name" value="TYPE3IMSPROT"/>
</dbReference>
<keyword evidence="11 13" id="KW-1006">Bacterial flagellum protein export</keyword>
<dbReference type="GO" id="GO:0005886">
    <property type="term" value="C:plasma membrane"/>
    <property type="evidence" value="ECO:0007669"/>
    <property type="project" value="UniProtKB-SubCell"/>
</dbReference>
<dbReference type="AlphaFoldDB" id="A0A975IUE0"/>
<evidence type="ECO:0000313" key="15">
    <source>
        <dbReference type="EMBL" id="QUD87842.1"/>
    </source>
</evidence>
<keyword evidence="7 13" id="KW-1005">Bacterial flagellum biogenesis</keyword>
<comment type="similarity">
    <text evidence="2 13">Belongs to the type III secretion exporter family.</text>
</comment>
<evidence type="ECO:0000256" key="10">
    <source>
        <dbReference type="ARBA" id="ARBA00023136"/>
    </source>
</evidence>
<dbReference type="PANTHER" id="PTHR30531:SF12">
    <property type="entry name" value="FLAGELLAR BIOSYNTHETIC PROTEIN FLHB"/>
    <property type="match status" value="1"/>
</dbReference>
<dbReference type="InterPro" id="IPR029025">
    <property type="entry name" value="T3SS_substrate_exporter_C"/>
</dbReference>
<dbReference type="GO" id="GO:0044780">
    <property type="term" value="P:bacterial-type flagellum assembly"/>
    <property type="evidence" value="ECO:0007669"/>
    <property type="project" value="InterPro"/>
</dbReference>
<evidence type="ECO:0000256" key="5">
    <source>
        <dbReference type="ARBA" id="ARBA00022475"/>
    </source>
</evidence>
<feature type="transmembrane region" description="Helical" evidence="13">
    <location>
        <begin position="90"/>
        <end position="112"/>
    </location>
</feature>
<keyword evidence="16" id="KW-1185">Reference proteome</keyword>
<evidence type="ECO:0000256" key="1">
    <source>
        <dbReference type="ARBA" id="ARBA00004651"/>
    </source>
</evidence>
<keyword evidence="15" id="KW-0966">Cell projection</keyword>
<dbReference type="Gene3D" id="3.40.1690.10">
    <property type="entry name" value="secretion proteins EscU"/>
    <property type="match status" value="1"/>
</dbReference>
<reference evidence="15" key="1">
    <citation type="submission" date="2021-04" db="EMBL/GenBank/DDBJ databases">
        <title>The complete genome sequence of Caulobacter sp. S6.</title>
        <authorList>
            <person name="Tang Y."/>
            <person name="Ouyang W."/>
            <person name="Liu Q."/>
            <person name="Huang B."/>
            <person name="Guo Z."/>
            <person name="Lei P."/>
        </authorList>
    </citation>
    <scope>NUCLEOTIDE SEQUENCE</scope>
    <source>
        <strain evidence="15">S6</strain>
    </source>
</reference>
<evidence type="ECO:0000256" key="13">
    <source>
        <dbReference type="RuleBase" id="RU364091"/>
    </source>
</evidence>
<evidence type="ECO:0000256" key="14">
    <source>
        <dbReference type="SAM" id="MobiDB-lite"/>
    </source>
</evidence>
<evidence type="ECO:0000256" key="7">
    <source>
        <dbReference type="ARBA" id="ARBA00022795"/>
    </source>
</evidence>
<organism evidence="15 16">
    <name type="scientific">Phenylobacterium montanum</name>
    <dbReference type="NCBI Taxonomy" id="2823693"/>
    <lineage>
        <taxon>Bacteria</taxon>
        <taxon>Pseudomonadati</taxon>
        <taxon>Pseudomonadota</taxon>
        <taxon>Alphaproteobacteria</taxon>
        <taxon>Caulobacterales</taxon>
        <taxon>Caulobacteraceae</taxon>
        <taxon>Phenylobacterium</taxon>
    </lineage>
</organism>
<dbReference type="EMBL" id="CP073078">
    <property type="protein sequence ID" value="QUD87842.1"/>
    <property type="molecule type" value="Genomic_DNA"/>
</dbReference>
<protein>
    <recommendedName>
        <fullName evidence="3 13">Flagellar biosynthetic protein FlhB</fullName>
    </recommendedName>
</protein>
<comment type="function">
    <text evidence="12 13">Required for formation of the rod structure in the basal body of the flagellar apparatus. Together with FliI and FliH, may constitute the export apparatus of flagellin.</text>
</comment>
<dbReference type="InterPro" id="IPR006136">
    <property type="entry name" value="FlhB"/>
</dbReference>
<dbReference type="InterPro" id="IPR006135">
    <property type="entry name" value="T3SS_substrate_exporter"/>
</dbReference>
<comment type="caution">
    <text evidence="13">Lacks conserved residue(s) required for the propagation of feature annotation.</text>
</comment>
<evidence type="ECO:0000256" key="12">
    <source>
        <dbReference type="ARBA" id="ARBA00025078"/>
    </source>
</evidence>
<dbReference type="PANTHER" id="PTHR30531">
    <property type="entry name" value="FLAGELLAR BIOSYNTHETIC PROTEIN FLHB"/>
    <property type="match status" value="1"/>
</dbReference>
<keyword evidence="9 13" id="KW-1133">Transmembrane helix</keyword>
<feature type="region of interest" description="Disordered" evidence="14">
    <location>
        <begin position="1"/>
        <end position="30"/>
    </location>
</feature>
<dbReference type="NCBIfam" id="TIGR00328">
    <property type="entry name" value="flhB"/>
    <property type="match status" value="1"/>
</dbReference>
<keyword evidence="6 13" id="KW-0812">Transmembrane</keyword>
<dbReference type="SUPFAM" id="SSF160544">
    <property type="entry name" value="EscU C-terminal domain-like"/>
    <property type="match status" value="1"/>
</dbReference>
<sequence length="366" mass="40205">MAEENADGGSKTEEASQRKLDEARKQGDVAKSPDLPAWASLAAATSVVLFMGAGFSRNLADQMRPFIERPESYDLENGGAVQVMQQALTAAAPIVIAVLGAAAIAGVAGNVLQTGFLLSPNKLAPDFSRLSPMKGLQRMFGLDGLVNFGKSALKIALTGVVAWMAIRPHVADFQQMQALDPLSMLPETMVMIRALFLAVLMLLGGGALIDWIWQRQRFLQRMRMTKEEQKEDYKQSEGDPKIKAKIRQIRYERARRRMMQNVPKATVVVMNPTHYAVALRYVQGETPAPECVAKGLDSLALKIREVAEAHNVPVIEDPPLARALYATVEVDETIPHEHYEAVAKVIGFVLQGARRRPAQRRLAGAR</sequence>
<evidence type="ECO:0000256" key="9">
    <source>
        <dbReference type="ARBA" id="ARBA00022989"/>
    </source>
</evidence>
<accession>A0A975IUE0</accession>
<evidence type="ECO:0000256" key="11">
    <source>
        <dbReference type="ARBA" id="ARBA00023225"/>
    </source>
</evidence>
<feature type="transmembrane region" description="Helical" evidence="13">
    <location>
        <begin position="35"/>
        <end position="55"/>
    </location>
</feature>
<dbReference type="Pfam" id="PF01312">
    <property type="entry name" value="Bac_export_2"/>
    <property type="match status" value="1"/>
</dbReference>
<keyword evidence="8 13" id="KW-0653">Protein transport</keyword>
<feature type="compositionally biased region" description="Basic and acidic residues" evidence="14">
    <location>
        <begin position="10"/>
        <end position="28"/>
    </location>
</feature>
<dbReference type="GO" id="GO:0009306">
    <property type="term" value="P:protein secretion"/>
    <property type="evidence" value="ECO:0007669"/>
    <property type="project" value="InterPro"/>
</dbReference>
<evidence type="ECO:0000256" key="2">
    <source>
        <dbReference type="ARBA" id="ARBA00010690"/>
    </source>
</evidence>
<keyword evidence="10 13" id="KW-0472">Membrane</keyword>
<evidence type="ECO:0000256" key="6">
    <source>
        <dbReference type="ARBA" id="ARBA00022692"/>
    </source>
</evidence>
<feature type="transmembrane region" description="Helical" evidence="13">
    <location>
        <begin position="190"/>
        <end position="213"/>
    </location>
</feature>
<keyword evidence="4 13" id="KW-0813">Transport</keyword>
<keyword evidence="15" id="KW-0969">Cilium</keyword>
<proteinExistence type="inferred from homology"/>
<dbReference type="FunFam" id="3.40.1690.10:FF:000001">
    <property type="entry name" value="Flagellar biosynthetic protein FlhB"/>
    <property type="match status" value="1"/>
</dbReference>
<gene>
    <name evidence="13 15" type="primary">flhB</name>
    <name evidence="15" type="ORF">KCG34_22825</name>
</gene>
<evidence type="ECO:0000256" key="4">
    <source>
        <dbReference type="ARBA" id="ARBA00022448"/>
    </source>
</evidence>
<keyword evidence="15" id="KW-0282">Flagellum</keyword>
<evidence type="ECO:0000256" key="8">
    <source>
        <dbReference type="ARBA" id="ARBA00022927"/>
    </source>
</evidence>
<dbReference type="Proteomes" id="UP000676409">
    <property type="component" value="Chromosome"/>
</dbReference>
<name>A0A975IUE0_9CAUL</name>
<comment type="subcellular location">
    <subcellularLocation>
        <location evidence="1">Cell membrane</location>
        <topology evidence="1">Multi-pass membrane protein</topology>
    </subcellularLocation>
</comment>
<evidence type="ECO:0000256" key="3">
    <source>
        <dbReference type="ARBA" id="ARBA00021622"/>
    </source>
</evidence>